<dbReference type="Proteomes" id="UP000468707">
    <property type="component" value="Unassembled WGS sequence"/>
</dbReference>
<evidence type="ECO:0000313" key="1">
    <source>
        <dbReference type="EMBL" id="NDV43663.1"/>
    </source>
</evidence>
<name>A0A6I5KT72_9FLAO</name>
<dbReference type="AlphaFoldDB" id="A0A6I5KT72"/>
<proteinExistence type="predicted"/>
<sequence>MGKETTLLQWIEDTYGTPEELAKVLDLNIEMLFYLEEDTFDRKEVQQVVAALRGIVVGLRNNS</sequence>
<evidence type="ECO:0000313" key="2">
    <source>
        <dbReference type="Proteomes" id="UP000468707"/>
    </source>
</evidence>
<protein>
    <submittedName>
        <fullName evidence="1">Uncharacterized protein</fullName>
    </submittedName>
</protein>
<reference evidence="1 2" key="1">
    <citation type="submission" date="2020-01" db="EMBL/GenBank/DDBJ databases">
        <title>Muricauda sediminis sp.nov. 40Bstr401.</title>
        <authorList>
            <person name="Xue Z."/>
            <person name="Zhu S."/>
            <person name="Ren N."/>
            <person name="Chen T."/>
            <person name="Chen X."/>
            <person name="Chen J."/>
            <person name="Yang J."/>
        </authorList>
    </citation>
    <scope>NUCLEOTIDE SEQUENCE [LARGE SCALE GENOMIC DNA]</scope>
    <source>
        <strain evidence="1 2">40Bstr401</strain>
    </source>
</reference>
<comment type="caution">
    <text evidence="1">The sequence shown here is derived from an EMBL/GenBank/DDBJ whole genome shotgun (WGS) entry which is preliminary data.</text>
</comment>
<accession>A0A6I5KT72</accession>
<organism evidence="1 2">
    <name type="scientific">Flagellimonas sediminis</name>
    <dbReference type="NCBI Taxonomy" id="2696468"/>
    <lineage>
        <taxon>Bacteria</taxon>
        <taxon>Pseudomonadati</taxon>
        <taxon>Bacteroidota</taxon>
        <taxon>Flavobacteriia</taxon>
        <taxon>Flavobacteriales</taxon>
        <taxon>Flavobacteriaceae</taxon>
        <taxon>Flagellimonas</taxon>
    </lineage>
</organism>
<dbReference type="RefSeq" id="WP_163635118.1">
    <property type="nucleotide sequence ID" value="NZ_JAAAMI010000004.1"/>
</dbReference>
<keyword evidence="2" id="KW-1185">Reference proteome</keyword>
<gene>
    <name evidence="1" type="ORF">GTK07_10040</name>
</gene>
<dbReference type="EMBL" id="JAAAMI010000004">
    <property type="protein sequence ID" value="NDV43663.1"/>
    <property type="molecule type" value="Genomic_DNA"/>
</dbReference>